<keyword evidence="2" id="KW-1185">Reference proteome</keyword>
<evidence type="ECO:0000313" key="2">
    <source>
        <dbReference type="Proteomes" id="UP000297714"/>
    </source>
</evidence>
<dbReference type="Proteomes" id="UP000297714">
    <property type="component" value="Unassembled WGS sequence"/>
</dbReference>
<reference evidence="1 2" key="1">
    <citation type="submission" date="2019-04" db="EMBL/GenBank/DDBJ databases">
        <authorList>
            <person name="Poehlein A."/>
            <person name="Bengelsdorf F.R."/>
            <person name="Duerre P."/>
            <person name="Daniel R."/>
        </authorList>
    </citation>
    <scope>NUCLEOTIDE SEQUENCE [LARGE SCALE GENOMIC DNA]</scope>
    <source>
        <strain evidence="1 2">BS-1</strain>
    </source>
</reference>
<comment type="caution">
    <text evidence="1">The sequence shown here is derived from an EMBL/GenBank/DDBJ whole genome shotgun (WGS) entry which is preliminary data.</text>
</comment>
<protein>
    <submittedName>
        <fullName evidence="1">Uncharacterized protein</fullName>
    </submittedName>
</protein>
<dbReference type="OrthoDB" id="9800443at2"/>
<dbReference type="EMBL" id="SRMQ01000002">
    <property type="protein sequence ID" value="TGJ77331.1"/>
    <property type="molecule type" value="Genomic_DNA"/>
</dbReference>
<sequence>MVLENGRGTCNCVKIYCERHGKCPECMAHHEKHKRYPPYCKRESRVKQKKVRLAVSGGQTEKDPA</sequence>
<accession>A0A4Z0YDK9</accession>
<dbReference type="AlphaFoldDB" id="A0A4Z0YDK9"/>
<proteinExistence type="predicted"/>
<dbReference type="RefSeq" id="WP_135657747.1">
    <property type="nucleotide sequence ID" value="NZ_JAJUFJ010000002.1"/>
</dbReference>
<organism evidence="1 2">
    <name type="scientific">Caproiciproducens galactitolivorans</name>
    <dbReference type="NCBI Taxonomy" id="642589"/>
    <lineage>
        <taxon>Bacteria</taxon>
        <taxon>Bacillati</taxon>
        <taxon>Bacillota</taxon>
        <taxon>Clostridia</taxon>
        <taxon>Eubacteriales</taxon>
        <taxon>Acutalibacteraceae</taxon>
        <taxon>Caproiciproducens</taxon>
    </lineage>
</organism>
<gene>
    <name evidence="1" type="ORF">CAGA_07000</name>
</gene>
<name>A0A4Z0YDK9_9FIRM</name>
<evidence type="ECO:0000313" key="1">
    <source>
        <dbReference type="EMBL" id="TGJ77331.1"/>
    </source>
</evidence>